<organism evidence="1 2">
    <name type="scientific">Hamiltosporidium tvaerminnensis</name>
    <dbReference type="NCBI Taxonomy" id="1176355"/>
    <lineage>
        <taxon>Eukaryota</taxon>
        <taxon>Fungi</taxon>
        <taxon>Fungi incertae sedis</taxon>
        <taxon>Microsporidia</taxon>
        <taxon>Dubosqiidae</taxon>
        <taxon>Hamiltosporidium</taxon>
    </lineage>
</organism>
<gene>
    <name evidence="1" type="ORF">CWI37_1125p0010</name>
</gene>
<sequence length="96" mass="11641">MFKTEDYTIFYSGNQIFYTLGTNFTIINNFMQTVKDLNELMKESVEYGWNIFFLLNDNTIYKFSAEEINVMDNENLQDLLEVYHNKIPKNDKQWNW</sequence>
<name>A0A4Q9KYH2_9MICR</name>
<dbReference type="EMBL" id="PITJ01001125">
    <property type="protein sequence ID" value="TBU00058.1"/>
    <property type="molecule type" value="Genomic_DNA"/>
</dbReference>
<dbReference type="Proteomes" id="UP000292362">
    <property type="component" value="Unassembled WGS sequence"/>
</dbReference>
<dbReference type="VEuPathDB" id="MicrosporidiaDB:CWI37_1125p0010"/>
<evidence type="ECO:0000313" key="1">
    <source>
        <dbReference type="EMBL" id="TBU00058.1"/>
    </source>
</evidence>
<evidence type="ECO:0000313" key="2">
    <source>
        <dbReference type="Proteomes" id="UP000292362"/>
    </source>
</evidence>
<accession>A0A4Q9KYH2</accession>
<comment type="caution">
    <text evidence="1">The sequence shown here is derived from an EMBL/GenBank/DDBJ whole genome shotgun (WGS) entry which is preliminary data.</text>
</comment>
<protein>
    <submittedName>
        <fullName evidence="1">Uncharacterized protein</fullName>
    </submittedName>
</protein>
<proteinExistence type="predicted"/>
<dbReference type="AlphaFoldDB" id="A0A4Q9KYH2"/>
<reference evidence="1 2" key="1">
    <citation type="submission" date="2017-12" db="EMBL/GenBank/DDBJ databases">
        <authorList>
            <person name="Pombert J.-F."/>
            <person name="Haag K.L."/>
            <person name="Ebert D."/>
        </authorList>
    </citation>
    <scope>NUCLEOTIDE SEQUENCE [LARGE SCALE GENOMIC DNA]</scope>
    <source>
        <strain evidence="1">FI-OER-3-3</strain>
    </source>
</reference>